<dbReference type="Gene3D" id="3.40.50.150">
    <property type="entry name" value="Vaccinia Virus protein VP39"/>
    <property type="match status" value="1"/>
</dbReference>
<organism evidence="2">
    <name type="scientific">uncultured bacterium esnapd14</name>
    <dbReference type="NCBI Taxonomy" id="1366594"/>
    <lineage>
        <taxon>Bacteria</taxon>
        <taxon>environmental samples</taxon>
    </lineage>
</organism>
<accession>S5TUN9</accession>
<proteinExistence type="predicted"/>
<dbReference type="CDD" id="cd02440">
    <property type="entry name" value="AdoMet_MTases"/>
    <property type="match status" value="1"/>
</dbReference>
<name>S5TUN9_9BACT</name>
<dbReference type="EMBL" id="KF264553">
    <property type="protein sequence ID" value="AGS49681.1"/>
    <property type="molecule type" value="Genomic_DNA"/>
</dbReference>
<dbReference type="AlphaFoldDB" id="S5TUN9"/>
<reference evidence="2" key="1">
    <citation type="journal article" date="2013" name="Proc. Natl. Acad. Sci. U.S.A.">
        <title>Mapping gene clusters within arrayed metagenomic libraries to expand the structural diversity of biomedically relevant natural products.</title>
        <authorList>
            <person name="Owen J.G."/>
            <person name="Reddy B.V."/>
            <person name="Ternei M.A."/>
            <person name="Charlop-Powers Z."/>
            <person name="Calle P.Y."/>
            <person name="Kim J.H."/>
            <person name="Brady S.F."/>
        </authorList>
    </citation>
    <scope>NUCLEOTIDE SEQUENCE</scope>
</reference>
<dbReference type="InterPro" id="IPR050508">
    <property type="entry name" value="Methyltransf_Superfamily"/>
</dbReference>
<evidence type="ECO:0000259" key="1">
    <source>
        <dbReference type="Pfam" id="PF08241"/>
    </source>
</evidence>
<evidence type="ECO:0000313" key="2">
    <source>
        <dbReference type="EMBL" id="AGS49681.1"/>
    </source>
</evidence>
<dbReference type="PANTHER" id="PTHR42912">
    <property type="entry name" value="METHYLTRANSFERASE"/>
    <property type="match status" value="1"/>
</dbReference>
<dbReference type="InterPro" id="IPR029063">
    <property type="entry name" value="SAM-dependent_MTases_sf"/>
</dbReference>
<dbReference type="Pfam" id="PF08241">
    <property type="entry name" value="Methyltransf_11"/>
    <property type="match status" value="1"/>
</dbReference>
<protein>
    <recommendedName>
        <fullName evidence="1">Methyltransferase type 11 domain-containing protein</fullName>
    </recommendedName>
</protein>
<sequence length="273" mass="30246">MSPLPAGIPSINEYQRLLGSPEFEAVERYSDGFLAAHRTAIGPYSRKWVADPLHQWSRQWEYPFTLSRITAELAHRPAGEPVRILDAGSGVTFLPFLLAESFPQATLCCCDWDSSLGTIFGAIGEGRSARVEFVAADLHELPFAPAEFDLVYSISVLEHTDRRPAIVHEFHRVLKPGGKLILTFDLPAEPSADDGTADMLSALAESFDGDTDPLRDWASADRLTTSYAATLDRRLLPWRHPLLYRLSCLLSGHGWVRWPPAMTVACLSLTRTG</sequence>
<dbReference type="InterPro" id="IPR013216">
    <property type="entry name" value="Methyltransf_11"/>
</dbReference>
<dbReference type="GO" id="GO:0008757">
    <property type="term" value="F:S-adenosylmethionine-dependent methyltransferase activity"/>
    <property type="evidence" value="ECO:0007669"/>
    <property type="project" value="InterPro"/>
</dbReference>
<feature type="domain" description="Methyltransferase type 11" evidence="1">
    <location>
        <begin position="85"/>
        <end position="182"/>
    </location>
</feature>
<dbReference type="SUPFAM" id="SSF53335">
    <property type="entry name" value="S-adenosyl-L-methionine-dependent methyltransferases"/>
    <property type="match status" value="1"/>
</dbReference>